<dbReference type="SUPFAM" id="SSF46955">
    <property type="entry name" value="Putative DNA-binding domain"/>
    <property type="match status" value="1"/>
</dbReference>
<evidence type="ECO:0000256" key="2">
    <source>
        <dbReference type="SAM" id="Coils"/>
    </source>
</evidence>
<name>A0ABQ6HCE9_9GAMM</name>
<evidence type="ECO:0000256" key="1">
    <source>
        <dbReference type="ARBA" id="ARBA00023125"/>
    </source>
</evidence>
<protein>
    <submittedName>
        <fullName evidence="4">MerR family transcriptional regulator</fullName>
    </submittedName>
</protein>
<dbReference type="Pfam" id="PF13411">
    <property type="entry name" value="MerR_1"/>
    <property type="match status" value="1"/>
</dbReference>
<dbReference type="Proteomes" id="UP001157134">
    <property type="component" value="Unassembled WGS sequence"/>
</dbReference>
<organism evidence="4 5">
    <name type="scientific">Thalassotalea loyana</name>
    <dbReference type="NCBI Taxonomy" id="280483"/>
    <lineage>
        <taxon>Bacteria</taxon>
        <taxon>Pseudomonadati</taxon>
        <taxon>Pseudomonadota</taxon>
        <taxon>Gammaproteobacteria</taxon>
        <taxon>Alteromonadales</taxon>
        <taxon>Colwelliaceae</taxon>
        <taxon>Thalassotalea</taxon>
    </lineage>
</organism>
<dbReference type="PANTHER" id="PTHR30204">
    <property type="entry name" value="REDOX-CYCLING DRUG-SENSING TRANSCRIPTIONAL ACTIVATOR SOXR"/>
    <property type="match status" value="1"/>
</dbReference>
<proteinExistence type="predicted"/>
<reference evidence="4 5" key="1">
    <citation type="submission" date="2023-03" db="EMBL/GenBank/DDBJ databases">
        <title>Thalassotalea loyana LMG 22536T draft genome sequence.</title>
        <authorList>
            <person name="Sawabe T."/>
        </authorList>
    </citation>
    <scope>NUCLEOTIDE SEQUENCE [LARGE SCALE GENOMIC DNA]</scope>
    <source>
        <strain evidence="4 5">LMG 22536</strain>
    </source>
</reference>
<dbReference type="PANTHER" id="PTHR30204:SF90">
    <property type="entry name" value="HTH-TYPE TRANSCRIPTIONAL ACTIVATOR MTA"/>
    <property type="match status" value="1"/>
</dbReference>
<keyword evidence="2" id="KW-0175">Coiled coil</keyword>
<gene>
    <name evidence="4" type="ORF">tloyanaT_13670</name>
</gene>
<sequence length="176" mass="20448">MLTINQVAKKFGLSRSTLLYYDKIELLSPTTRSGANYRLYSAHDVEKMTKISAFREAGLTLDEIKPLIEDSEGDTSQVLAARLENINNEMNRLRQQQQFIVKLLGKDSLLGQTKTVNKEQWVNILRASGMTDEDMHRWHIAFENDLPAMHEDFLYSLGCEKEEVESIRRWSHRCRK</sequence>
<evidence type="ECO:0000259" key="3">
    <source>
        <dbReference type="PROSITE" id="PS50937"/>
    </source>
</evidence>
<comment type="caution">
    <text evidence="4">The sequence shown here is derived from an EMBL/GenBank/DDBJ whole genome shotgun (WGS) entry which is preliminary data.</text>
</comment>
<feature type="domain" description="HTH merR-type" evidence="3">
    <location>
        <begin position="1"/>
        <end position="70"/>
    </location>
</feature>
<evidence type="ECO:0000313" key="4">
    <source>
        <dbReference type="EMBL" id="GLX85115.1"/>
    </source>
</evidence>
<dbReference type="RefSeq" id="WP_284296905.1">
    <property type="nucleotide sequence ID" value="NZ_BSSV01000002.1"/>
</dbReference>
<dbReference type="PROSITE" id="PS50937">
    <property type="entry name" value="HTH_MERR_2"/>
    <property type="match status" value="1"/>
</dbReference>
<dbReference type="InterPro" id="IPR000551">
    <property type="entry name" value="MerR-type_HTH_dom"/>
</dbReference>
<dbReference type="InterPro" id="IPR009061">
    <property type="entry name" value="DNA-bd_dom_put_sf"/>
</dbReference>
<accession>A0ABQ6HCE9</accession>
<dbReference type="InterPro" id="IPR047057">
    <property type="entry name" value="MerR_fam"/>
</dbReference>
<dbReference type="Gene3D" id="1.10.1660.10">
    <property type="match status" value="1"/>
</dbReference>
<evidence type="ECO:0000313" key="5">
    <source>
        <dbReference type="Proteomes" id="UP001157134"/>
    </source>
</evidence>
<keyword evidence="1" id="KW-0238">DNA-binding</keyword>
<dbReference type="EMBL" id="BSSV01000002">
    <property type="protein sequence ID" value="GLX85115.1"/>
    <property type="molecule type" value="Genomic_DNA"/>
</dbReference>
<keyword evidence="5" id="KW-1185">Reference proteome</keyword>
<feature type="coiled-coil region" evidence="2">
    <location>
        <begin position="76"/>
        <end position="103"/>
    </location>
</feature>
<dbReference type="SMART" id="SM00422">
    <property type="entry name" value="HTH_MERR"/>
    <property type="match status" value="1"/>
</dbReference>